<comment type="caution">
    <text evidence="4">The sequence shown here is derived from an EMBL/GenBank/DDBJ whole genome shotgun (WGS) entry which is preliminary data.</text>
</comment>
<feature type="non-terminal residue" evidence="4">
    <location>
        <position position="341"/>
    </location>
</feature>
<evidence type="ECO:0000256" key="2">
    <source>
        <dbReference type="ARBA" id="ARBA00022737"/>
    </source>
</evidence>
<dbReference type="Pfam" id="PF13855">
    <property type="entry name" value="LRR_8"/>
    <property type="match status" value="1"/>
</dbReference>
<feature type="signal peptide" evidence="3">
    <location>
        <begin position="1"/>
        <end position="22"/>
    </location>
</feature>
<evidence type="ECO:0000313" key="4">
    <source>
        <dbReference type="EMBL" id="CAL4220643.1"/>
    </source>
</evidence>
<reference evidence="4 5" key="1">
    <citation type="submission" date="2024-05" db="EMBL/GenBank/DDBJ databases">
        <authorList>
            <person name="Wallberg A."/>
        </authorList>
    </citation>
    <scope>NUCLEOTIDE SEQUENCE [LARGE SCALE GENOMIC DNA]</scope>
</reference>
<evidence type="ECO:0000256" key="1">
    <source>
        <dbReference type="ARBA" id="ARBA00022614"/>
    </source>
</evidence>
<keyword evidence="1" id="KW-0433">Leucine-rich repeat</keyword>
<evidence type="ECO:0000313" key="5">
    <source>
        <dbReference type="Proteomes" id="UP001497623"/>
    </source>
</evidence>
<dbReference type="PANTHER" id="PTHR45712:SF22">
    <property type="entry name" value="INSULIN-LIKE GROWTH FACTOR-BINDING PROTEIN COMPLEX ACID LABILE SUBUNIT"/>
    <property type="match status" value="1"/>
</dbReference>
<evidence type="ECO:0000256" key="3">
    <source>
        <dbReference type="SAM" id="SignalP"/>
    </source>
</evidence>
<sequence>MLGHTVTIKLLLLTLAYTATYALQKNIHESPVPLVNGVVSHELFREELLEGSKDLAPTLPKKCPNATSISPCVCTHGNIILTIIDLDCSQVADEVELETIFKEDFPNRHFRMFNMSHSPLKILPKSVFGNHLVDQFRFEIVDFSHSALEEVEKDAFQHSNKLLSVVDMTGAKLNTFPFESIEEFQVLSQMLVHENQYSEIPPLVSSSLRDLTVGSSSLTQLPEFSVGSLPSLQILGVQHSPLDTITPGQFVNLESLQWLVLHDVGLTTLETDTFLLNDNLLGRNITFFIHIEDNSIQEIQPDAIYSTGDTWVFLRGNSLSILDKDVWQSLLDNGVIVDVYG</sequence>
<dbReference type="AlphaFoldDB" id="A0AAV2SNS7"/>
<dbReference type="Proteomes" id="UP001497623">
    <property type="component" value="Unassembled WGS sequence"/>
</dbReference>
<keyword evidence="2" id="KW-0677">Repeat</keyword>
<gene>
    <name evidence="4" type="ORF">MNOR_LOCUS39052</name>
</gene>
<feature type="chain" id="PRO_5043629310" description="Oplophorus-luciferin 2-monooxygenase non-catalytic subunit" evidence="3">
    <location>
        <begin position="23"/>
        <end position="341"/>
    </location>
</feature>
<proteinExistence type="predicted"/>
<dbReference type="SUPFAM" id="SSF52058">
    <property type="entry name" value="L domain-like"/>
    <property type="match status" value="1"/>
</dbReference>
<accession>A0AAV2SNS7</accession>
<dbReference type="InterPro" id="IPR001611">
    <property type="entry name" value="Leu-rich_rpt"/>
</dbReference>
<dbReference type="InterPro" id="IPR032675">
    <property type="entry name" value="LRR_dom_sf"/>
</dbReference>
<name>A0AAV2SNS7_MEGNR</name>
<evidence type="ECO:0008006" key="6">
    <source>
        <dbReference type="Google" id="ProtNLM"/>
    </source>
</evidence>
<keyword evidence="3" id="KW-0732">Signal</keyword>
<dbReference type="EMBL" id="CAXKWB010096279">
    <property type="protein sequence ID" value="CAL4220643.1"/>
    <property type="molecule type" value="Genomic_DNA"/>
</dbReference>
<dbReference type="InterPro" id="IPR050333">
    <property type="entry name" value="SLRP"/>
</dbReference>
<protein>
    <recommendedName>
        <fullName evidence="6">Oplophorus-luciferin 2-monooxygenase non-catalytic subunit</fullName>
    </recommendedName>
</protein>
<organism evidence="4 5">
    <name type="scientific">Meganyctiphanes norvegica</name>
    <name type="common">Northern krill</name>
    <name type="synonym">Thysanopoda norvegica</name>
    <dbReference type="NCBI Taxonomy" id="48144"/>
    <lineage>
        <taxon>Eukaryota</taxon>
        <taxon>Metazoa</taxon>
        <taxon>Ecdysozoa</taxon>
        <taxon>Arthropoda</taxon>
        <taxon>Crustacea</taxon>
        <taxon>Multicrustacea</taxon>
        <taxon>Malacostraca</taxon>
        <taxon>Eumalacostraca</taxon>
        <taxon>Eucarida</taxon>
        <taxon>Euphausiacea</taxon>
        <taxon>Euphausiidae</taxon>
        <taxon>Meganyctiphanes</taxon>
    </lineage>
</organism>
<keyword evidence="5" id="KW-1185">Reference proteome</keyword>
<dbReference type="Gene3D" id="3.80.10.10">
    <property type="entry name" value="Ribonuclease Inhibitor"/>
    <property type="match status" value="2"/>
</dbReference>
<dbReference type="PANTHER" id="PTHR45712">
    <property type="entry name" value="AGAP008170-PA"/>
    <property type="match status" value="1"/>
</dbReference>